<gene>
    <name evidence="1" type="ORF">HMPREF9441_02456</name>
</gene>
<evidence type="ECO:0000313" key="1">
    <source>
        <dbReference type="EMBL" id="EHG99743.1"/>
    </source>
</evidence>
<proteinExistence type="predicted"/>
<dbReference type="AlphaFoldDB" id="G5SSV6"/>
<dbReference type="HOGENOM" id="CLU_3138697_0_0_10"/>
<evidence type="ECO:0000313" key="2">
    <source>
        <dbReference type="Proteomes" id="UP000003598"/>
    </source>
</evidence>
<dbReference type="Proteomes" id="UP000003598">
    <property type="component" value="Unassembled WGS sequence"/>
</dbReference>
<name>G5SSV6_9BACT</name>
<protein>
    <submittedName>
        <fullName evidence="1">Uncharacterized protein</fullName>
    </submittedName>
</protein>
<dbReference type="EMBL" id="AFFY01000033">
    <property type="protein sequence ID" value="EHG99743.1"/>
    <property type="molecule type" value="Genomic_DNA"/>
</dbReference>
<sequence length="49" mass="5761">MTTFFFLRGYIRSGVPPFQSGAYERERFRKNTILFFVSGVIFPYVCSVK</sequence>
<comment type="caution">
    <text evidence="1">The sequence shown here is derived from an EMBL/GenBank/DDBJ whole genome shotgun (WGS) entry which is preliminary data.</text>
</comment>
<reference evidence="1 2" key="1">
    <citation type="submission" date="2011-03" db="EMBL/GenBank/DDBJ databases">
        <authorList>
            <person name="Weinstock G."/>
            <person name="Sodergren E."/>
            <person name="Clifton S."/>
            <person name="Fulton L."/>
            <person name="Fulton B."/>
            <person name="Courtney L."/>
            <person name="Fronick C."/>
            <person name="Harrison M."/>
            <person name="Strong C."/>
            <person name="Farmer C."/>
            <person name="Delahaunty K."/>
            <person name="Markovic C."/>
            <person name="Hall O."/>
            <person name="Minx P."/>
            <person name="Tomlinson C."/>
            <person name="Mitreva M."/>
            <person name="Hou S."/>
            <person name="Chen J."/>
            <person name="Wollam A."/>
            <person name="Pepin K.H."/>
            <person name="Johnson M."/>
            <person name="Bhonagiri V."/>
            <person name="Zhang X."/>
            <person name="Suruliraj S."/>
            <person name="Warren W."/>
            <person name="Chinwalla A."/>
            <person name="Mardis E.R."/>
            <person name="Wilson R.K."/>
        </authorList>
    </citation>
    <scope>NUCLEOTIDE SEQUENCE [LARGE SCALE GENOMIC DNA]</scope>
    <source>
        <strain evidence="1 2">YIT 11840</strain>
    </source>
</reference>
<dbReference type="STRING" id="762968.HMPREF9441_02456"/>
<keyword evidence="2" id="KW-1185">Reference proteome</keyword>
<organism evidence="1 2">
    <name type="scientific">Paraprevotella clara YIT 11840</name>
    <dbReference type="NCBI Taxonomy" id="762968"/>
    <lineage>
        <taxon>Bacteria</taxon>
        <taxon>Pseudomonadati</taxon>
        <taxon>Bacteroidota</taxon>
        <taxon>Bacteroidia</taxon>
        <taxon>Bacteroidales</taxon>
        <taxon>Prevotellaceae</taxon>
        <taxon>Paraprevotella</taxon>
    </lineage>
</organism>
<accession>G5SSV6</accession>